<dbReference type="Gene3D" id="1.10.357.10">
    <property type="entry name" value="Tetracycline Repressor, domain 2"/>
    <property type="match status" value="1"/>
</dbReference>
<dbReference type="PANTHER" id="PTHR30055">
    <property type="entry name" value="HTH-TYPE TRANSCRIPTIONAL REGULATOR RUTR"/>
    <property type="match status" value="1"/>
</dbReference>
<feature type="DNA-binding region" description="H-T-H motif" evidence="2">
    <location>
        <begin position="39"/>
        <end position="58"/>
    </location>
</feature>
<sequence length="213" mass="23459">MATKAAETRSRRYDPAETRQRVLEAANMLFSTKGFVSTGTADIAREADVSEGSIFYHFGSKKNLLMELGRQYGQNMIMAMEQGDSLDVLTIETTIRRCFDYCNEHKQWEAISRGGEDRIGKAAPGSHFHDPEAEPFYRASRDVVVAWSEAHMRAQLARAGREDVNIPVAASLVYAAVSDALDRAFGPGADPAERGAVADETIRFVSAACGYRN</sequence>
<organism evidence="4 5">
    <name type="scientific">Sphingoaurantiacus capsulatus</name>
    <dbReference type="NCBI Taxonomy" id="1771310"/>
    <lineage>
        <taxon>Bacteria</taxon>
        <taxon>Pseudomonadati</taxon>
        <taxon>Pseudomonadota</taxon>
        <taxon>Alphaproteobacteria</taxon>
        <taxon>Sphingomonadales</taxon>
        <taxon>Sphingosinicellaceae</taxon>
        <taxon>Sphingoaurantiacus</taxon>
    </lineage>
</organism>
<dbReference type="EMBL" id="JBHRXV010000004">
    <property type="protein sequence ID" value="MFC3712373.1"/>
    <property type="molecule type" value="Genomic_DNA"/>
</dbReference>
<dbReference type="SUPFAM" id="SSF46689">
    <property type="entry name" value="Homeodomain-like"/>
    <property type="match status" value="1"/>
</dbReference>
<comment type="caution">
    <text evidence="4">The sequence shown here is derived from an EMBL/GenBank/DDBJ whole genome shotgun (WGS) entry which is preliminary data.</text>
</comment>
<gene>
    <name evidence="4" type="ORF">ACFOMD_07320</name>
</gene>
<dbReference type="Proteomes" id="UP001595615">
    <property type="component" value="Unassembled WGS sequence"/>
</dbReference>
<dbReference type="InterPro" id="IPR001647">
    <property type="entry name" value="HTH_TetR"/>
</dbReference>
<keyword evidence="1 2" id="KW-0238">DNA-binding</keyword>
<protein>
    <submittedName>
        <fullName evidence="4">TetR/AcrR family transcriptional regulator</fullName>
    </submittedName>
</protein>
<feature type="domain" description="HTH tetR-type" evidence="3">
    <location>
        <begin position="16"/>
        <end position="76"/>
    </location>
</feature>
<evidence type="ECO:0000259" key="3">
    <source>
        <dbReference type="PROSITE" id="PS50977"/>
    </source>
</evidence>
<dbReference type="InterPro" id="IPR050109">
    <property type="entry name" value="HTH-type_TetR-like_transc_reg"/>
</dbReference>
<keyword evidence="5" id="KW-1185">Reference proteome</keyword>
<evidence type="ECO:0000256" key="2">
    <source>
        <dbReference type="PROSITE-ProRule" id="PRU00335"/>
    </source>
</evidence>
<accession>A0ABV7XBG5</accession>
<dbReference type="Pfam" id="PF00440">
    <property type="entry name" value="TetR_N"/>
    <property type="match status" value="1"/>
</dbReference>
<dbReference type="RefSeq" id="WP_380859114.1">
    <property type="nucleotide sequence ID" value="NZ_JBHRXV010000004.1"/>
</dbReference>
<dbReference type="PRINTS" id="PR00455">
    <property type="entry name" value="HTHTETR"/>
</dbReference>
<name>A0ABV7XBG5_9SPHN</name>
<evidence type="ECO:0000256" key="1">
    <source>
        <dbReference type="ARBA" id="ARBA00023125"/>
    </source>
</evidence>
<reference evidence="5" key="1">
    <citation type="journal article" date="2019" name="Int. J. Syst. Evol. Microbiol.">
        <title>The Global Catalogue of Microorganisms (GCM) 10K type strain sequencing project: providing services to taxonomists for standard genome sequencing and annotation.</title>
        <authorList>
            <consortium name="The Broad Institute Genomics Platform"/>
            <consortium name="The Broad Institute Genome Sequencing Center for Infectious Disease"/>
            <person name="Wu L."/>
            <person name="Ma J."/>
        </authorList>
    </citation>
    <scope>NUCLEOTIDE SEQUENCE [LARGE SCALE GENOMIC DNA]</scope>
    <source>
        <strain evidence="5">KCTC 42644</strain>
    </source>
</reference>
<dbReference type="InterPro" id="IPR009057">
    <property type="entry name" value="Homeodomain-like_sf"/>
</dbReference>
<proteinExistence type="predicted"/>
<dbReference type="PROSITE" id="PS50977">
    <property type="entry name" value="HTH_TETR_2"/>
    <property type="match status" value="1"/>
</dbReference>
<evidence type="ECO:0000313" key="4">
    <source>
        <dbReference type="EMBL" id="MFC3712373.1"/>
    </source>
</evidence>
<evidence type="ECO:0000313" key="5">
    <source>
        <dbReference type="Proteomes" id="UP001595615"/>
    </source>
</evidence>